<protein>
    <submittedName>
        <fullName evidence="4">Uncharacterized protein</fullName>
    </submittedName>
</protein>
<evidence type="ECO:0000256" key="2">
    <source>
        <dbReference type="ARBA" id="ARBA00022857"/>
    </source>
</evidence>
<dbReference type="Pfam" id="PF13561">
    <property type="entry name" value="adh_short_C2"/>
    <property type="match status" value="1"/>
</dbReference>
<dbReference type="InterPro" id="IPR036291">
    <property type="entry name" value="NAD(P)-bd_dom_sf"/>
</dbReference>
<dbReference type="PRINTS" id="PR00080">
    <property type="entry name" value="SDRFAMILY"/>
</dbReference>
<dbReference type="OrthoDB" id="1669814at2759"/>
<sequence length="282" mass="29060">MAAHSSAPSTSSVAPSTSSVAGFVPSSSSLAGRVFAITGGASGIGLATAQLLLERGACVSIADIDGEALIAAHDSLGLIAGDERILPTLLDISNAASVDHWIKRTIETMGRLDGAANTAGVIGKIHGVKNLGDMPDKEFDRIIKVNLYGTMHCMRAQINAILNQSPSYGSIVNASSIQGLLGFANHAAYSASKHGVQGLTKSAAKEYGQKGIRINAVAPGEIDTPLMDKANAIHGEQWHAANTAMKRMGSPQEVAACIVFLLSDESSFVTGATISCDGGWNC</sequence>
<reference evidence="4 5" key="1">
    <citation type="submission" date="2017-03" db="EMBL/GenBank/DDBJ databases">
        <title>Genomes of endolithic fungi from Antarctica.</title>
        <authorList>
            <person name="Coleine C."/>
            <person name="Masonjones S."/>
            <person name="Stajich J.E."/>
        </authorList>
    </citation>
    <scope>NUCLEOTIDE SEQUENCE [LARGE SCALE GENOMIC DNA]</scope>
    <source>
        <strain evidence="4 5">CCFEE 5187</strain>
    </source>
</reference>
<dbReference type="PANTHER" id="PTHR24321">
    <property type="entry name" value="DEHYDROGENASES, SHORT CHAIN"/>
    <property type="match status" value="1"/>
</dbReference>
<dbReference type="CDD" id="cd05233">
    <property type="entry name" value="SDR_c"/>
    <property type="match status" value="1"/>
</dbReference>
<keyword evidence="3" id="KW-0560">Oxidoreductase</keyword>
<comment type="caution">
    <text evidence="4">The sequence shown here is derived from an EMBL/GenBank/DDBJ whole genome shotgun (WGS) entry which is preliminary data.</text>
</comment>
<dbReference type="SUPFAM" id="SSF51735">
    <property type="entry name" value="NAD(P)-binding Rossmann-fold domains"/>
    <property type="match status" value="1"/>
</dbReference>
<evidence type="ECO:0000313" key="5">
    <source>
        <dbReference type="Proteomes" id="UP000308768"/>
    </source>
</evidence>
<comment type="similarity">
    <text evidence="1">Belongs to the short-chain dehydrogenases/reductases (SDR) family.</text>
</comment>
<dbReference type="AlphaFoldDB" id="A0A4U0WIK3"/>
<dbReference type="FunFam" id="3.40.50.720:FF:000084">
    <property type="entry name" value="Short-chain dehydrogenase reductase"/>
    <property type="match status" value="1"/>
</dbReference>
<keyword evidence="2" id="KW-0521">NADP</keyword>
<dbReference type="EMBL" id="NAJN01001588">
    <property type="protein sequence ID" value="TKA62308.1"/>
    <property type="molecule type" value="Genomic_DNA"/>
</dbReference>
<evidence type="ECO:0000256" key="1">
    <source>
        <dbReference type="ARBA" id="ARBA00006484"/>
    </source>
</evidence>
<dbReference type="STRING" id="331657.A0A4U0WIK3"/>
<accession>A0A4U0WIK3</accession>
<evidence type="ECO:0000256" key="3">
    <source>
        <dbReference type="ARBA" id="ARBA00023002"/>
    </source>
</evidence>
<dbReference type="PANTHER" id="PTHR24321:SF8">
    <property type="entry name" value="ESTRADIOL 17-BETA-DEHYDROGENASE 8-RELATED"/>
    <property type="match status" value="1"/>
</dbReference>
<name>A0A4U0WIK3_9PEZI</name>
<keyword evidence="5" id="KW-1185">Reference proteome</keyword>
<dbReference type="GO" id="GO:0016491">
    <property type="term" value="F:oxidoreductase activity"/>
    <property type="evidence" value="ECO:0007669"/>
    <property type="project" value="UniProtKB-KW"/>
</dbReference>
<evidence type="ECO:0000313" key="4">
    <source>
        <dbReference type="EMBL" id="TKA62308.1"/>
    </source>
</evidence>
<dbReference type="InterPro" id="IPR002347">
    <property type="entry name" value="SDR_fam"/>
</dbReference>
<gene>
    <name evidence="4" type="ORF">B0A49_11178</name>
</gene>
<dbReference type="PRINTS" id="PR00081">
    <property type="entry name" value="GDHRDH"/>
</dbReference>
<dbReference type="Gene3D" id="3.40.50.720">
    <property type="entry name" value="NAD(P)-binding Rossmann-like Domain"/>
    <property type="match status" value="1"/>
</dbReference>
<organism evidence="4 5">
    <name type="scientific">Cryomyces minteri</name>
    <dbReference type="NCBI Taxonomy" id="331657"/>
    <lineage>
        <taxon>Eukaryota</taxon>
        <taxon>Fungi</taxon>
        <taxon>Dikarya</taxon>
        <taxon>Ascomycota</taxon>
        <taxon>Pezizomycotina</taxon>
        <taxon>Dothideomycetes</taxon>
        <taxon>Dothideomycetes incertae sedis</taxon>
        <taxon>Cryomyces</taxon>
    </lineage>
</organism>
<dbReference type="Proteomes" id="UP000308768">
    <property type="component" value="Unassembled WGS sequence"/>
</dbReference>
<dbReference type="InterPro" id="IPR020904">
    <property type="entry name" value="Sc_DH/Rdtase_CS"/>
</dbReference>
<proteinExistence type="inferred from homology"/>
<dbReference type="PROSITE" id="PS00061">
    <property type="entry name" value="ADH_SHORT"/>
    <property type="match status" value="1"/>
</dbReference>